<reference evidence="2 3" key="1">
    <citation type="submission" date="2016-11" db="EMBL/GenBank/DDBJ databases">
        <title>Networking in microbes: conjugative elements and plasmids in the genus Alteromonas.</title>
        <authorList>
            <person name="Lopez-Perez M."/>
            <person name="Ramon-Marco N."/>
            <person name="Rodriguez-Valera F."/>
        </authorList>
    </citation>
    <scope>NUCLEOTIDE SEQUENCE [LARGE SCALE GENOMIC DNA]</scope>
    <source>
        <strain evidence="2 3">CP48</strain>
        <plasmid evidence="3">pamcp48-600</plasmid>
    </source>
</reference>
<evidence type="ECO:0000313" key="3">
    <source>
        <dbReference type="Proteomes" id="UP000182101"/>
    </source>
</evidence>
<dbReference type="RefSeq" id="WP_071960950.1">
    <property type="nucleotide sequence ID" value="NZ_CP018025.1"/>
</dbReference>
<proteinExistence type="predicted"/>
<organism evidence="2 3">
    <name type="scientific">Alteromonas mediterranea</name>
    <dbReference type="NCBI Taxonomy" id="314275"/>
    <lineage>
        <taxon>Bacteria</taxon>
        <taxon>Pseudomonadati</taxon>
        <taxon>Pseudomonadota</taxon>
        <taxon>Gammaproteobacteria</taxon>
        <taxon>Alteromonadales</taxon>
        <taxon>Alteromonadaceae</taxon>
        <taxon>Alteromonas/Salinimonas group</taxon>
        <taxon>Alteromonas</taxon>
    </lineage>
</organism>
<geneLocation type="plasmid" evidence="3">
    <name>pamcp48-600</name>
</geneLocation>
<dbReference type="EMBL" id="CP018025">
    <property type="protein sequence ID" value="APD92336.1"/>
    <property type="molecule type" value="Genomic_DNA"/>
</dbReference>
<keyword evidence="1" id="KW-1133">Transmembrane helix</keyword>
<feature type="transmembrane region" description="Helical" evidence="1">
    <location>
        <begin position="6"/>
        <end position="24"/>
    </location>
</feature>
<keyword evidence="2" id="KW-0614">Plasmid</keyword>
<dbReference type="AlphaFoldDB" id="A0AAC9JGZ8"/>
<keyword evidence="1" id="KW-0812">Transmembrane</keyword>
<accession>A0AAC9JGZ8</accession>
<keyword evidence="1" id="KW-0472">Membrane</keyword>
<protein>
    <submittedName>
        <fullName evidence="2">Uncharacterized protein</fullName>
    </submittedName>
</protein>
<name>A0AAC9JGZ8_9ALTE</name>
<evidence type="ECO:0000313" key="2">
    <source>
        <dbReference type="EMBL" id="APD92336.1"/>
    </source>
</evidence>
<sequence>MVSIKFISGVGAGMLIGTLSLFFLSPAQNVALDLETISNQNGGLASAIFPYSRFKKLPVIEFYGEHDNLLEHTVERVQLPDGKFGVKVITLTRAPNKKSYLI</sequence>
<dbReference type="Proteomes" id="UP000182101">
    <property type="component" value="Plasmid pAMCP48-600"/>
</dbReference>
<gene>
    <name evidence="2" type="ORF">BM524_20755</name>
</gene>
<evidence type="ECO:0000256" key="1">
    <source>
        <dbReference type="SAM" id="Phobius"/>
    </source>
</evidence>